<dbReference type="Gene3D" id="1.10.357.10">
    <property type="entry name" value="Tetracycline Repressor, domain 2"/>
    <property type="match status" value="1"/>
</dbReference>
<dbReference type="OrthoDB" id="4899232at2"/>
<dbReference type="STRING" id="1841861.GCA_900157365_01955"/>
<gene>
    <name evidence="7" type="ORF">MNAB215_3635</name>
</gene>
<dbReference type="Gene3D" id="1.10.10.60">
    <property type="entry name" value="Homeodomain-like"/>
    <property type="match status" value="1"/>
</dbReference>
<evidence type="ECO:0000256" key="2">
    <source>
        <dbReference type="ARBA" id="ARBA00023125"/>
    </source>
</evidence>
<dbReference type="AlphaFoldDB" id="A0A2U3PCH0"/>
<evidence type="ECO:0000256" key="1">
    <source>
        <dbReference type="ARBA" id="ARBA00023015"/>
    </source>
</evidence>
<dbReference type="PANTHER" id="PTHR30055">
    <property type="entry name" value="HTH-TYPE TRANSCRIPTIONAL REGULATOR RUTR"/>
    <property type="match status" value="1"/>
</dbReference>
<name>A0A2U3PCH0_9MYCO</name>
<protein>
    <recommendedName>
        <fullName evidence="6">HTH tetR-type domain-containing protein</fullName>
    </recommendedName>
</protein>
<evidence type="ECO:0000313" key="8">
    <source>
        <dbReference type="Proteomes" id="UP000240424"/>
    </source>
</evidence>
<evidence type="ECO:0000256" key="4">
    <source>
        <dbReference type="PROSITE-ProRule" id="PRU00335"/>
    </source>
</evidence>
<dbReference type="InterPro" id="IPR009057">
    <property type="entry name" value="Homeodomain-like_sf"/>
</dbReference>
<dbReference type="GO" id="GO:0045892">
    <property type="term" value="P:negative regulation of DNA-templated transcription"/>
    <property type="evidence" value="ECO:0007669"/>
    <property type="project" value="InterPro"/>
</dbReference>
<dbReference type="EMBL" id="FUEZ01000004">
    <property type="protein sequence ID" value="SPM41430.1"/>
    <property type="molecule type" value="Genomic_DNA"/>
</dbReference>
<dbReference type="InterPro" id="IPR001647">
    <property type="entry name" value="HTH_TetR"/>
</dbReference>
<evidence type="ECO:0000256" key="3">
    <source>
        <dbReference type="ARBA" id="ARBA00023163"/>
    </source>
</evidence>
<dbReference type="InterPro" id="IPR036271">
    <property type="entry name" value="Tet_transcr_reg_TetR-rel_C_sf"/>
</dbReference>
<keyword evidence="2 4" id="KW-0238">DNA-binding</keyword>
<sequence>MADSGAVAASGRRNAKLKRRPRGSLDVEDIITGAFELAEDVSISGLSMPVVARHLGVPLTSIYWHFRKKEDLLDAMTDRAIKEYHFTTPFEGGGAWQQALRTHFRNMRRVFQENPVLCELVLMRSGELSPEATHASVDNLEKVIKTMVDDAGFKPDDALTVYLALSGHTQGTAIIERLNASQQRPGRRRVTGVTTAHPLLNKLETKGHTIVDVEFEFTLDAIIKRAEDLLASPGGRNRRGTN</sequence>
<proteinExistence type="predicted"/>
<evidence type="ECO:0000259" key="6">
    <source>
        <dbReference type="PROSITE" id="PS50977"/>
    </source>
</evidence>
<feature type="region of interest" description="Disordered" evidence="5">
    <location>
        <begin position="1"/>
        <end position="20"/>
    </location>
</feature>
<dbReference type="SUPFAM" id="SSF48498">
    <property type="entry name" value="Tetracyclin repressor-like, C-terminal domain"/>
    <property type="match status" value="1"/>
</dbReference>
<dbReference type="GO" id="GO:0000976">
    <property type="term" value="F:transcription cis-regulatory region binding"/>
    <property type="evidence" value="ECO:0007669"/>
    <property type="project" value="TreeGrafter"/>
</dbReference>
<feature type="DNA-binding region" description="H-T-H motif" evidence="4">
    <location>
        <begin position="47"/>
        <end position="66"/>
    </location>
</feature>
<dbReference type="InterPro" id="IPR004111">
    <property type="entry name" value="Repressor_TetR_C"/>
</dbReference>
<dbReference type="Pfam" id="PF02909">
    <property type="entry name" value="TetR_C_1"/>
    <property type="match status" value="1"/>
</dbReference>
<keyword evidence="3" id="KW-0804">Transcription</keyword>
<dbReference type="Proteomes" id="UP000240424">
    <property type="component" value="Unassembled WGS sequence"/>
</dbReference>
<dbReference type="SUPFAM" id="SSF46689">
    <property type="entry name" value="Homeodomain-like"/>
    <property type="match status" value="1"/>
</dbReference>
<keyword evidence="1" id="KW-0805">Transcription regulation</keyword>
<reference evidence="7 8" key="1">
    <citation type="submission" date="2017-01" db="EMBL/GenBank/DDBJ databases">
        <authorList>
            <consortium name="Urmite Genomes"/>
        </authorList>
    </citation>
    <scope>NUCLEOTIDE SEQUENCE [LARGE SCALE GENOMIC DNA]</scope>
    <source>
        <strain evidence="7 8">AB215</strain>
    </source>
</reference>
<dbReference type="PANTHER" id="PTHR30055:SF207">
    <property type="entry name" value="HTH-TYPE TRANSCRIPTIONAL REPRESSOR FATR"/>
    <property type="match status" value="1"/>
</dbReference>
<dbReference type="RefSeq" id="WP_077080044.1">
    <property type="nucleotide sequence ID" value="NZ_FUEZ01000004.1"/>
</dbReference>
<dbReference type="GO" id="GO:0003700">
    <property type="term" value="F:DNA-binding transcription factor activity"/>
    <property type="evidence" value="ECO:0007669"/>
    <property type="project" value="TreeGrafter"/>
</dbReference>
<feature type="domain" description="HTH tetR-type" evidence="6">
    <location>
        <begin position="24"/>
        <end position="84"/>
    </location>
</feature>
<dbReference type="PROSITE" id="PS50977">
    <property type="entry name" value="HTH_TETR_2"/>
    <property type="match status" value="1"/>
</dbReference>
<evidence type="ECO:0000313" key="7">
    <source>
        <dbReference type="EMBL" id="SPM41430.1"/>
    </source>
</evidence>
<organism evidence="7 8">
    <name type="scientific">Mycobacterium numidiamassiliense</name>
    <dbReference type="NCBI Taxonomy" id="1841861"/>
    <lineage>
        <taxon>Bacteria</taxon>
        <taxon>Bacillati</taxon>
        <taxon>Actinomycetota</taxon>
        <taxon>Actinomycetes</taxon>
        <taxon>Mycobacteriales</taxon>
        <taxon>Mycobacteriaceae</taxon>
        <taxon>Mycobacterium</taxon>
    </lineage>
</organism>
<dbReference type="InterPro" id="IPR050109">
    <property type="entry name" value="HTH-type_TetR-like_transc_reg"/>
</dbReference>
<evidence type="ECO:0000256" key="5">
    <source>
        <dbReference type="SAM" id="MobiDB-lite"/>
    </source>
</evidence>
<dbReference type="Pfam" id="PF00440">
    <property type="entry name" value="TetR_N"/>
    <property type="match status" value="1"/>
</dbReference>
<keyword evidence="8" id="KW-1185">Reference proteome</keyword>
<accession>A0A2U3PCH0</accession>